<dbReference type="Proteomes" id="UP000287033">
    <property type="component" value="Unassembled WGS sequence"/>
</dbReference>
<evidence type="ECO:0000256" key="1">
    <source>
        <dbReference type="SAM" id="MobiDB-lite"/>
    </source>
</evidence>
<reference evidence="2 3" key="1">
    <citation type="journal article" date="2018" name="Nat. Ecol. Evol.">
        <title>Shark genomes provide insights into elasmobranch evolution and the origin of vertebrates.</title>
        <authorList>
            <person name="Hara Y"/>
            <person name="Yamaguchi K"/>
            <person name="Onimaru K"/>
            <person name="Kadota M"/>
            <person name="Koyanagi M"/>
            <person name="Keeley SD"/>
            <person name="Tatsumi K"/>
            <person name="Tanaka K"/>
            <person name="Motone F"/>
            <person name="Kageyama Y"/>
            <person name="Nozu R"/>
            <person name="Adachi N"/>
            <person name="Nishimura O"/>
            <person name="Nakagawa R"/>
            <person name="Tanegashima C"/>
            <person name="Kiyatake I"/>
            <person name="Matsumoto R"/>
            <person name="Murakumo K"/>
            <person name="Nishida K"/>
            <person name="Terakita A"/>
            <person name="Kuratani S"/>
            <person name="Sato K"/>
            <person name="Hyodo S Kuraku.S."/>
        </authorList>
    </citation>
    <scope>NUCLEOTIDE SEQUENCE [LARGE SCALE GENOMIC DNA]</scope>
</reference>
<protein>
    <submittedName>
        <fullName evidence="2">Uncharacterized protein</fullName>
    </submittedName>
</protein>
<dbReference type="AlphaFoldDB" id="A0A401RLK6"/>
<feature type="region of interest" description="Disordered" evidence="1">
    <location>
        <begin position="42"/>
        <end position="69"/>
    </location>
</feature>
<evidence type="ECO:0000313" key="2">
    <source>
        <dbReference type="EMBL" id="GCC19067.1"/>
    </source>
</evidence>
<organism evidence="2 3">
    <name type="scientific">Chiloscyllium punctatum</name>
    <name type="common">Brownbanded bambooshark</name>
    <name type="synonym">Hemiscyllium punctatum</name>
    <dbReference type="NCBI Taxonomy" id="137246"/>
    <lineage>
        <taxon>Eukaryota</taxon>
        <taxon>Metazoa</taxon>
        <taxon>Chordata</taxon>
        <taxon>Craniata</taxon>
        <taxon>Vertebrata</taxon>
        <taxon>Chondrichthyes</taxon>
        <taxon>Elasmobranchii</taxon>
        <taxon>Galeomorphii</taxon>
        <taxon>Galeoidea</taxon>
        <taxon>Orectolobiformes</taxon>
        <taxon>Hemiscylliidae</taxon>
        <taxon>Chiloscyllium</taxon>
    </lineage>
</organism>
<gene>
    <name evidence="2" type="ORF">chiPu_0020960</name>
</gene>
<proteinExistence type="predicted"/>
<name>A0A401RLK6_CHIPU</name>
<accession>A0A401RLK6</accession>
<feature type="non-terminal residue" evidence="2">
    <location>
        <position position="1"/>
    </location>
</feature>
<keyword evidence="3" id="KW-1185">Reference proteome</keyword>
<comment type="caution">
    <text evidence="2">The sequence shown here is derived from an EMBL/GenBank/DDBJ whole genome shotgun (WGS) entry which is preliminary data.</text>
</comment>
<evidence type="ECO:0000313" key="3">
    <source>
        <dbReference type="Proteomes" id="UP000287033"/>
    </source>
</evidence>
<feature type="compositionally biased region" description="Polar residues" evidence="1">
    <location>
        <begin position="42"/>
        <end position="55"/>
    </location>
</feature>
<dbReference type="EMBL" id="BEZZ01003171">
    <property type="protein sequence ID" value="GCC19067.1"/>
    <property type="molecule type" value="Genomic_DNA"/>
</dbReference>
<sequence>GNETTISNSNIIYDNTWINKSQGDAPSKKPADTLVYASIQFNNKSKGSDSENPQLGQIKPGSKQQNHVDQSIDGAVYENMDKYKQSGEETNIIRRYPEDAVEYACVVFKNKTLDSKAANH</sequence>